<keyword evidence="4 5" id="KW-0833">Ubl conjugation pathway</keyword>
<dbReference type="UniPathway" id="UPA00885"/>
<proteinExistence type="inferred from homology"/>
<dbReference type="Gene3D" id="3.40.50.720">
    <property type="entry name" value="NAD(P)-binding Rossmann-like Domain"/>
    <property type="match status" value="2"/>
</dbReference>
<dbReference type="AlphaFoldDB" id="A0A261Y6K4"/>
<dbReference type="GO" id="GO:0045116">
    <property type="term" value="P:protein neddylation"/>
    <property type="evidence" value="ECO:0007669"/>
    <property type="project" value="UniProtKB-UniRule"/>
</dbReference>
<comment type="caution">
    <text evidence="7">The sequence shown here is derived from an EMBL/GenBank/DDBJ whole genome shotgun (WGS) entry which is preliminary data.</text>
</comment>
<dbReference type="SUPFAM" id="SSF69572">
    <property type="entry name" value="Activating enzymes of the ubiquitin-like proteins"/>
    <property type="match status" value="1"/>
</dbReference>
<dbReference type="InterPro" id="IPR030667">
    <property type="entry name" value="APP-BP1"/>
</dbReference>
<feature type="domain" description="THIF-type NAD/FAD binding fold" evidence="6">
    <location>
        <begin position="8"/>
        <end position="519"/>
    </location>
</feature>
<dbReference type="EMBL" id="MVBO01000005">
    <property type="protein sequence ID" value="OZJ06235.1"/>
    <property type="molecule type" value="Genomic_DNA"/>
</dbReference>
<dbReference type="InterPro" id="IPR035985">
    <property type="entry name" value="Ubiquitin-activating_enz"/>
</dbReference>
<evidence type="ECO:0000256" key="2">
    <source>
        <dbReference type="ARBA" id="ARBA00006868"/>
    </source>
</evidence>
<comment type="similarity">
    <text evidence="2 5">Belongs to the ubiquitin-activating E1 family. ULA1 subfamily.</text>
</comment>
<reference evidence="7 8" key="1">
    <citation type="journal article" date="2017" name="Mycologia">
        <title>Bifiguratus adelaidae, gen. et sp. nov., a new member of Mucoromycotina in endophytic and soil-dwelling habitats.</title>
        <authorList>
            <person name="Torres-Cruz T.J."/>
            <person name="Billingsley Tobias T.L."/>
            <person name="Almatruk M."/>
            <person name="Hesse C."/>
            <person name="Kuske C.R."/>
            <person name="Desiro A."/>
            <person name="Benucci G.M."/>
            <person name="Bonito G."/>
            <person name="Stajich J.E."/>
            <person name="Dunlap C."/>
            <person name="Arnold A.E."/>
            <person name="Porras-Alfaro A."/>
        </authorList>
    </citation>
    <scope>NUCLEOTIDE SEQUENCE [LARGE SCALE GENOMIC DNA]</scope>
    <source>
        <strain evidence="7 8">AZ0501</strain>
    </source>
</reference>
<evidence type="ECO:0000313" key="7">
    <source>
        <dbReference type="EMBL" id="OZJ06235.1"/>
    </source>
</evidence>
<dbReference type="CDD" id="cd01493">
    <property type="entry name" value="APPBP1_RUB"/>
    <property type="match status" value="1"/>
</dbReference>
<dbReference type="InterPro" id="IPR045886">
    <property type="entry name" value="ThiF/MoeB/HesA"/>
</dbReference>
<evidence type="ECO:0000256" key="1">
    <source>
        <dbReference type="ARBA" id="ARBA00005032"/>
    </source>
</evidence>
<organism evidence="7 8">
    <name type="scientific">Bifiguratus adelaidae</name>
    <dbReference type="NCBI Taxonomy" id="1938954"/>
    <lineage>
        <taxon>Eukaryota</taxon>
        <taxon>Fungi</taxon>
        <taxon>Fungi incertae sedis</taxon>
        <taxon>Mucoromycota</taxon>
        <taxon>Mucoromycotina</taxon>
        <taxon>Endogonomycetes</taxon>
        <taxon>Endogonales</taxon>
        <taxon>Endogonales incertae sedis</taxon>
        <taxon>Bifiguratus</taxon>
    </lineage>
</organism>
<name>A0A261Y6K4_9FUNG</name>
<evidence type="ECO:0000256" key="4">
    <source>
        <dbReference type="ARBA" id="ARBA00022786"/>
    </source>
</evidence>
<evidence type="ECO:0000256" key="5">
    <source>
        <dbReference type="PIRNR" id="PIRNR039099"/>
    </source>
</evidence>
<comment type="function">
    <text evidence="5">Regulatory subunit of the dimeric UBA3-ULA1 E1 enzyme.</text>
</comment>
<sequence length="527" mass="59869">MDLKTRKYDRQLRLWAANGQAALEQAKVCLVNGTATGTETLKNLILPGIGSFTVLDDQTVTEADLGNNFFFDTESLGTPRAKAAVDLLRELNAEVGSQTVVESPTRTIDDNPSFFHKFNLIITTNLSEDYERKLSKICWESDIPIIFIRSIGYLGYFRVQMPEVTLVETHPDSLIDFRLDRPFPQLLEYASQFDFETSDSMEHGNIPFVVILLRYMDLWKKSHGGGIPKTYAEKQEFKKLIRSGVRFQEEENFEEAESNVMKACTLTKIPREIEQIFQDEKCQNVTSESPNFWLICRAVRDFIEEEGNGLLPLSGTLPDMKSDTKGYVQLQNVYRQKAQQDIAAVRAHLENVLRHLELPPDSVPHVELESFCKHAAYIKVIRYRTLDEEIETNVKADYISQHLQDEEGLLPYYVLIRGADQFQRTEARWPGTGNTWENDAPVLCQRATEVLTRMGVKEASAIVGTERFQNLALEICRYGECELHNTAGLLGGLVAQEAIKLVTKQYIPVNNTVIFDGTRAMSASFEL</sequence>
<dbReference type="PANTHER" id="PTHR10953">
    <property type="entry name" value="UBIQUITIN-ACTIVATING ENZYME E1"/>
    <property type="match status" value="1"/>
</dbReference>
<evidence type="ECO:0000256" key="3">
    <source>
        <dbReference type="ARBA" id="ARBA00015407"/>
    </source>
</evidence>
<dbReference type="PANTHER" id="PTHR10953:SF29">
    <property type="entry name" value="NEDD8-ACTIVATING ENZYME E1 REGULATORY SUBUNIT"/>
    <property type="match status" value="1"/>
</dbReference>
<dbReference type="PIRSF" id="PIRSF039099">
    <property type="entry name" value="APP-BP1"/>
    <property type="match status" value="1"/>
</dbReference>
<evidence type="ECO:0000259" key="6">
    <source>
        <dbReference type="Pfam" id="PF00899"/>
    </source>
</evidence>
<dbReference type="OrthoDB" id="1708823at2759"/>
<protein>
    <recommendedName>
        <fullName evidence="3 5">NEDD8-activating enzyme E1 regulatory subunit</fullName>
    </recommendedName>
</protein>
<gene>
    <name evidence="7" type="ORF">BZG36_00820</name>
</gene>
<dbReference type="Proteomes" id="UP000242875">
    <property type="component" value="Unassembled WGS sequence"/>
</dbReference>
<accession>A0A261Y6K4</accession>
<dbReference type="Pfam" id="PF00899">
    <property type="entry name" value="ThiF"/>
    <property type="match status" value="1"/>
</dbReference>
<dbReference type="InterPro" id="IPR000594">
    <property type="entry name" value="ThiF_NAD_FAD-bd"/>
</dbReference>
<dbReference type="FunFam" id="3.40.50.720:FF:000475">
    <property type="entry name" value="NEDD8-activating enzyme E1 regulatory subunit"/>
    <property type="match status" value="1"/>
</dbReference>
<evidence type="ECO:0000313" key="8">
    <source>
        <dbReference type="Proteomes" id="UP000242875"/>
    </source>
</evidence>
<comment type="pathway">
    <text evidence="1 5">Protein modification; protein neddylation.</text>
</comment>
<dbReference type="GO" id="GO:0019781">
    <property type="term" value="F:NEDD8 activating enzyme activity"/>
    <property type="evidence" value="ECO:0007669"/>
    <property type="project" value="UniProtKB-UniRule"/>
</dbReference>
<keyword evidence="8" id="KW-1185">Reference proteome</keyword>
<dbReference type="GO" id="GO:0005737">
    <property type="term" value="C:cytoplasm"/>
    <property type="evidence" value="ECO:0007669"/>
    <property type="project" value="TreeGrafter"/>
</dbReference>